<comment type="caution">
    <text evidence="3">The sequence shown here is derived from an EMBL/GenBank/DDBJ whole genome shotgun (WGS) entry which is preliminary data.</text>
</comment>
<dbReference type="RefSeq" id="WP_254295426.1">
    <property type="nucleotide sequence ID" value="NZ_JAMLDX010000015.1"/>
</dbReference>
<protein>
    <submittedName>
        <fullName evidence="3">Uncharacterized protein</fullName>
    </submittedName>
</protein>
<evidence type="ECO:0000313" key="4">
    <source>
        <dbReference type="Proteomes" id="UP001139451"/>
    </source>
</evidence>
<reference evidence="3" key="1">
    <citation type="submission" date="2022-05" db="EMBL/GenBank/DDBJ databases">
        <title>Sphingomonas sp. strain MG17 Genome sequencing and assembly.</title>
        <authorList>
            <person name="Kim I."/>
        </authorList>
    </citation>
    <scope>NUCLEOTIDE SEQUENCE</scope>
    <source>
        <strain evidence="3">MG17</strain>
    </source>
</reference>
<dbReference type="AlphaFoldDB" id="A0A9X2HPK8"/>
<gene>
    <name evidence="3" type="ORF">M9978_17405</name>
</gene>
<sequence length="140" mass="16017">MKASDSPDAVVKAEVVHPAAAPLHIADYLWRPWYAKAWWAAILLYWLPAVTEWGLTMQRFYMSGFGVITNILFMPITAGLVLGFGYLRRLLKEGKPVSTWFDHDVGEYRQPGMSHPGMDETNPRSGPQWIGYSFRDEDQR</sequence>
<keyword evidence="2" id="KW-0472">Membrane</keyword>
<keyword evidence="2" id="KW-1133">Transmembrane helix</keyword>
<feature type="transmembrane region" description="Helical" evidence="2">
    <location>
        <begin position="67"/>
        <end position="87"/>
    </location>
</feature>
<evidence type="ECO:0000256" key="1">
    <source>
        <dbReference type="SAM" id="MobiDB-lite"/>
    </source>
</evidence>
<feature type="transmembrane region" description="Helical" evidence="2">
    <location>
        <begin position="37"/>
        <end position="55"/>
    </location>
</feature>
<name>A0A9X2HPK8_9SPHN</name>
<dbReference type="Proteomes" id="UP001139451">
    <property type="component" value="Unassembled WGS sequence"/>
</dbReference>
<accession>A0A9X2HPK8</accession>
<proteinExistence type="predicted"/>
<organism evidence="3 4">
    <name type="scientific">Sphingomonas tagetis</name>
    <dbReference type="NCBI Taxonomy" id="2949092"/>
    <lineage>
        <taxon>Bacteria</taxon>
        <taxon>Pseudomonadati</taxon>
        <taxon>Pseudomonadota</taxon>
        <taxon>Alphaproteobacteria</taxon>
        <taxon>Sphingomonadales</taxon>
        <taxon>Sphingomonadaceae</taxon>
        <taxon>Sphingomonas</taxon>
    </lineage>
</organism>
<evidence type="ECO:0000313" key="3">
    <source>
        <dbReference type="EMBL" id="MCP3732201.1"/>
    </source>
</evidence>
<evidence type="ECO:0000256" key="2">
    <source>
        <dbReference type="SAM" id="Phobius"/>
    </source>
</evidence>
<keyword evidence="2" id="KW-0812">Transmembrane</keyword>
<keyword evidence="4" id="KW-1185">Reference proteome</keyword>
<dbReference type="EMBL" id="JAMLDX010000015">
    <property type="protein sequence ID" value="MCP3732201.1"/>
    <property type="molecule type" value="Genomic_DNA"/>
</dbReference>
<feature type="region of interest" description="Disordered" evidence="1">
    <location>
        <begin position="112"/>
        <end position="140"/>
    </location>
</feature>